<reference evidence="3" key="1">
    <citation type="submission" date="2020-03" db="EMBL/GenBank/DDBJ databases">
        <authorList>
            <person name="Jia H.R."/>
        </authorList>
    </citation>
    <scope>NUCLEOTIDE SEQUENCE</scope>
</reference>
<dbReference type="PANTHER" id="PTHR11257:SF9">
    <property type="entry name" value="CHEMOSENSORY PROTEIN 13"/>
    <property type="match status" value="1"/>
</dbReference>
<feature type="signal peptide" evidence="2">
    <location>
        <begin position="1"/>
        <end position="20"/>
    </location>
</feature>
<sequence>MQAIAIACSVLFVIVDFTQAQDDISNSLYTTRYERLDIDTILASPRLVTNYVECLLNKKPCAPEGKALKRILPEALRTKCGRCHPSQKEVALKVITALYFDYPQYYKALQERWDPSGDYNKRFEEYLRDQKFNSIGGGDSENGEQAQRPTRQGGNNQTQGQEAKPSAAPSTDDKELPAILNRFGADDEDGYDYEKPTVKTTTQAPSAPAPQKPSAQQPQKPQQQPSATSAPSRRPSSNNNGSNSPSSGGSSKPTQNTSGGSNPTHTWTHNNHPTPSTTTTYYLKTQNPVLNIINRITQKFANTAEFIAGMLRGAVPQPQRS</sequence>
<dbReference type="EMBL" id="MT247212">
    <property type="protein sequence ID" value="QIS77191.1"/>
    <property type="molecule type" value="mRNA"/>
</dbReference>
<feature type="region of interest" description="Disordered" evidence="1">
    <location>
        <begin position="132"/>
        <end position="175"/>
    </location>
</feature>
<feature type="region of interest" description="Disordered" evidence="1">
    <location>
        <begin position="200"/>
        <end position="279"/>
    </location>
</feature>
<evidence type="ECO:0000313" key="3">
    <source>
        <dbReference type="EMBL" id="QIS77191.1"/>
    </source>
</evidence>
<name>A0A6H0D4B0_EPIBA</name>
<feature type="compositionally biased region" description="Low complexity" evidence="1">
    <location>
        <begin position="212"/>
        <end position="251"/>
    </location>
</feature>
<dbReference type="Pfam" id="PF03392">
    <property type="entry name" value="OS-D"/>
    <property type="match status" value="1"/>
</dbReference>
<dbReference type="Gene3D" id="1.10.2080.10">
    <property type="entry name" value="Insect odorant-binding protein A10/Ejaculatory bulb-specific protein 3"/>
    <property type="match status" value="1"/>
</dbReference>
<dbReference type="AlphaFoldDB" id="A0A6H0D4B0"/>
<evidence type="ECO:0000256" key="2">
    <source>
        <dbReference type="SAM" id="SignalP"/>
    </source>
</evidence>
<organism evidence="3">
    <name type="scientific">Episyrphus balteatus</name>
    <name type="common">Marmalade hoverfly</name>
    <name type="synonym">Syrphus balteaus</name>
    <dbReference type="NCBI Taxonomy" id="286459"/>
    <lineage>
        <taxon>Eukaryota</taxon>
        <taxon>Metazoa</taxon>
        <taxon>Ecdysozoa</taxon>
        <taxon>Arthropoda</taxon>
        <taxon>Hexapoda</taxon>
        <taxon>Insecta</taxon>
        <taxon>Pterygota</taxon>
        <taxon>Neoptera</taxon>
        <taxon>Endopterygota</taxon>
        <taxon>Diptera</taxon>
        <taxon>Brachycera</taxon>
        <taxon>Muscomorpha</taxon>
        <taxon>Syrphoidea</taxon>
        <taxon>Syrphidae</taxon>
        <taxon>Syrphinae</taxon>
        <taxon>Syrphini</taxon>
        <taxon>Episyrphus</taxon>
    </lineage>
</organism>
<feature type="compositionally biased region" description="Low complexity" evidence="1">
    <location>
        <begin position="261"/>
        <end position="279"/>
    </location>
</feature>
<dbReference type="PANTHER" id="PTHR11257">
    <property type="entry name" value="CHEMOSENSORY PROTEIN-RELATED"/>
    <property type="match status" value="1"/>
</dbReference>
<dbReference type="SUPFAM" id="SSF100910">
    <property type="entry name" value="Chemosensory protein Csp2"/>
    <property type="match status" value="1"/>
</dbReference>
<feature type="compositionally biased region" description="Low complexity" evidence="1">
    <location>
        <begin position="152"/>
        <end position="161"/>
    </location>
</feature>
<evidence type="ECO:0000256" key="1">
    <source>
        <dbReference type="SAM" id="MobiDB-lite"/>
    </source>
</evidence>
<dbReference type="InterPro" id="IPR005055">
    <property type="entry name" value="A10/PebIII"/>
</dbReference>
<accession>A0A6H0D4B0</accession>
<protein>
    <submittedName>
        <fullName evidence="3">CSP4</fullName>
    </submittedName>
</protein>
<feature type="chain" id="PRO_5026244732" evidence="2">
    <location>
        <begin position="21"/>
        <end position="321"/>
    </location>
</feature>
<proteinExistence type="evidence at transcript level"/>
<dbReference type="InterPro" id="IPR036682">
    <property type="entry name" value="OS_D_A10/PebIII_sf"/>
</dbReference>
<keyword evidence="2" id="KW-0732">Signal</keyword>